<evidence type="ECO:0000259" key="5">
    <source>
        <dbReference type="Pfam" id="PF23524"/>
    </source>
</evidence>
<dbReference type="InterPro" id="IPR057279">
    <property type="entry name" value="MGAT4"/>
</dbReference>
<dbReference type="PANTHER" id="PTHR12062">
    <property type="entry name" value="N-ACETYLGLUCOSAMINYLTRANSFERASE VI"/>
    <property type="match status" value="1"/>
</dbReference>
<dbReference type="GO" id="GO:0008375">
    <property type="term" value="F:acetylglucosaminyltransferase activity"/>
    <property type="evidence" value="ECO:0007669"/>
    <property type="project" value="TreeGrafter"/>
</dbReference>
<dbReference type="OrthoDB" id="2016523at2759"/>
<evidence type="ECO:0000313" key="6">
    <source>
        <dbReference type="EMBL" id="KAF6024696.1"/>
    </source>
</evidence>
<evidence type="ECO:0000259" key="4">
    <source>
        <dbReference type="Pfam" id="PF04666"/>
    </source>
</evidence>
<accession>A0A7J7JGE1</accession>
<name>A0A7J7JGE1_BUGNE</name>
<dbReference type="AlphaFoldDB" id="A0A7J7JGE1"/>
<evidence type="ECO:0000256" key="3">
    <source>
        <dbReference type="ARBA" id="ARBA00022679"/>
    </source>
</evidence>
<dbReference type="Pfam" id="PF04666">
    <property type="entry name" value="MGAT4_cons"/>
    <property type="match status" value="1"/>
</dbReference>
<sequence length="276" mass="32053">MMQYAASQDRWELLEFSQLGFIGKMFRSAMLPKFVNFVLMFYQHKPVDWLLDNYFWVQECHGGMPKVTNKICADLSRVRKRFRPSLFQHEGYHSSLDGKVQKLKDKDFNKKGPASQDPVVYAHQNPAAVLETSLKIYQQFTIERLYEGRSVFWALNSEPNDHITIRFKEVTRLKRYRVVSGDNQHKDDRLLNASISFLPVNQNSPHPPKSFILDNTGFVHFQYFNTSGRRSGDSSTRYSIAEGEVPPSFGSVTAVKIVNHIENQNWVIIDEIWLVT</sequence>
<dbReference type="InterPro" id="IPR006759">
    <property type="entry name" value="Glyco_transf_54"/>
</dbReference>
<protein>
    <submittedName>
        <fullName evidence="6">MGAT4B</fullName>
    </submittedName>
</protein>
<dbReference type="GO" id="GO:0005783">
    <property type="term" value="C:endoplasmic reticulum"/>
    <property type="evidence" value="ECO:0007669"/>
    <property type="project" value="TreeGrafter"/>
</dbReference>
<keyword evidence="7" id="KW-1185">Reference proteome</keyword>
<dbReference type="GO" id="GO:0006487">
    <property type="term" value="P:protein N-linked glycosylation"/>
    <property type="evidence" value="ECO:0007669"/>
    <property type="project" value="TreeGrafter"/>
</dbReference>
<dbReference type="GO" id="GO:0005793">
    <property type="term" value="C:endoplasmic reticulum-Golgi intermediate compartment"/>
    <property type="evidence" value="ECO:0007669"/>
    <property type="project" value="TreeGrafter"/>
</dbReference>
<keyword evidence="2" id="KW-0328">Glycosyltransferase</keyword>
<dbReference type="GO" id="GO:0005795">
    <property type="term" value="C:Golgi stack"/>
    <property type="evidence" value="ECO:0007669"/>
    <property type="project" value="TreeGrafter"/>
</dbReference>
<dbReference type="Proteomes" id="UP000593567">
    <property type="component" value="Unassembled WGS sequence"/>
</dbReference>
<dbReference type="InterPro" id="IPR056576">
    <property type="entry name" value="MGAT4_A/B/C_C"/>
</dbReference>
<feature type="domain" description="MGAT4 conserved region" evidence="4">
    <location>
        <begin position="5"/>
        <end position="108"/>
    </location>
</feature>
<evidence type="ECO:0000313" key="7">
    <source>
        <dbReference type="Proteomes" id="UP000593567"/>
    </source>
</evidence>
<dbReference type="EMBL" id="VXIV02002548">
    <property type="protein sequence ID" value="KAF6024696.1"/>
    <property type="molecule type" value="Genomic_DNA"/>
</dbReference>
<evidence type="ECO:0000256" key="2">
    <source>
        <dbReference type="ARBA" id="ARBA00022676"/>
    </source>
</evidence>
<comment type="pathway">
    <text evidence="1">Protein modification; protein glycosylation.</text>
</comment>
<feature type="domain" description="MGAT4 A/B/C C-terminal" evidence="5">
    <location>
        <begin position="128"/>
        <end position="271"/>
    </location>
</feature>
<organism evidence="6 7">
    <name type="scientific">Bugula neritina</name>
    <name type="common">Brown bryozoan</name>
    <name type="synonym">Sertularia neritina</name>
    <dbReference type="NCBI Taxonomy" id="10212"/>
    <lineage>
        <taxon>Eukaryota</taxon>
        <taxon>Metazoa</taxon>
        <taxon>Spiralia</taxon>
        <taxon>Lophotrochozoa</taxon>
        <taxon>Bryozoa</taxon>
        <taxon>Gymnolaemata</taxon>
        <taxon>Cheilostomatida</taxon>
        <taxon>Flustrina</taxon>
        <taxon>Buguloidea</taxon>
        <taxon>Bugulidae</taxon>
        <taxon>Bugula</taxon>
    </lineage>
</organism>
<gene>
    <name evidence="6" type="ORF">EB796_016977</name>
</gene>
<comment type="caution">
    <text evidence="6">The sequence shown here is derived from an EMBL/GenBank/DDBJ whole genome shotgun (WGS) entry which is preliminary data.</text>
</comment>
<dbReference type="PANTHER" id="PTHR12062:SF9">
    <property type="entry name" value="ALPHA-1,3-MANNOSYL-GLYCOPROTEIN 4-BETA-N-ACETYLGLUCOSAMINYLTRANSFERASE A, ISOFORM A"/>
    <property type="match status" value="1"/>
</dbReference>
<dbReference type="Pfam" id="PF23524">
    <property type="entry name" value="MGAT4A_C"/>
    <property type="match status" value="1"/>
</dbReference>
<keyword evidence="3" id="KW-0808">Transferase</keyword>
<proteinExistence type="predicted"/>
<reference evidence="6" key="1">
    <citation type="submission" date="2020-06" db="EMBL/GenBank/DDBJ databases">
        <title>Draft genome of Bugula neritina, a colonial animal packing powerful symbionts and potential medicines.</title>
        <authorList>
            <person name="Rayko M."/>
        </authorList>
    </citation>
    <scope>NUCLEOTIDE SEQUENCE [LARGE SCALE GENOMIC DNA]</scope>
    <source>
        <strain evidence="6">Kwan_BN1</strain>
    </source>
</reference>
<evidence type="ECO:0000256" key="1">
    <source>
        <dbReference type="ARBA" id="ARBA00004922"/>
    </source>
</evidence>